<dbReference type="SUPFAM" id="SSF143447">
    <property type="entry name" value="AMMECR1-like"/>
    <property type="match status" value="1"/>
</dbReference>
<evidence type="ECO:0000313" key="2">
    <source>
        <dbReference type="EMBL" id="AKM82590.1"/>
    </source>
</evidence>
<sequence>MANIYTDLVKQTVEGYLTEEKLPTISNLPSPLAIRSSGCFVSIHTKDKDLLRGCIGTIMPTHKSLGGEIIANAIEAAFHDPRFKPIEKKELDKLKYSVDVLGKIEAVKSENELDPEKYGVIVRSNDLIRSGLLLPNLEGIKDTETQIQIAREKGGIATDEEVLLYRFTADRYE</sequence>
<dbReference type="NCBIfam" id="TIGR04335">
    <property type="entry name" value="AmmeMemoSam_A"/>
    <property type="match status" value="1"/>
</dbReference>
<gene>
    <name evidence="2" type="ORF">UT28_C0001G0811</name>
</gene>
<dbReference type="InterPro" id="IPR023473">
    <property type="entry name" value="AMMECR1"/>
</dbReference>
<dbReference type="Proteomes" id="UP000035648">
    <property type="component" value="Chromosome"/>
</dbReference>
<dbReference type="InterPro" id="IPR002733">
    <property type="entry name" value="AMMECR1_domain"/>
</dbReference>
<protein>
    <recommendedName>
        <fullName evidence="1">AMMECR1 domain-containing protein</fullName>
    </recommendedName>
</protein>
<dbReference type="Gene3D" id="3.30.700.20">
    <property type="entry name" value="Hypothetical protein ph0010, domain 1"/>
    <property type="match status" value="1"/>
</dbReference>
<dbReference type="PANTHER" id="PTHR13016:SF0">
    <property type="entry name" value="AMME SYNDROME CANDIDATE GENE 1 PROTEIN"/>
    <property type="match status" value="1"/>
</dbReference>
<evidence type="ECO:0000259" key="1">
    <source>
        <dbReference type="PROSITE" id="PS51112"/>
    </source>
</evidence>
<dbReference type="InterPro" id="IPR027485">
    <property type="entry name" value="AMMECR1_N"/>
</dbReference>
<dbReference type="KEGG" id="bbgw:UT28_C0001G0811"/>
<feature type="domain" description="AMMECR1" evidence="1">
    <location>
        <begin position="1"/>
        <end position="173"/>
    </location>
</feature>
<dbReference type="EMBL" id="CP011213">
    <property type="protein sequence ID" value="AKM82590.1"/>
    <property type="molecule type" value="Genomic_DNA"/>
</dbReference>
<dbReference type="PANTHER" id="PTHR13016">
    <property type="entry name" value="AMMECR1 HOMOLOG"/>
    <property type="match status" value="1"/>
</dbReference>
<dbReference type="InterPro" id="IPR036071">
    <property type="entry name" value="AMMECR1_dom_sf"/>
</dbReference>
<dbReference type="AlphaFoldDB" id="A0A0G4B4Q3"/>
<dbReference type="InterPro" id="IPR027623">
    <property type="entry name" value="AmmeMemoSam_A"/>
</dbReference>
<dbReference type="PROSITE" id="PS51112">
    <property type="entry name" value="AMMECR1"/>
    <property type="match status" value="1"/>
</dbReference>
<proteinExistence type="predicted"/>
<dbReference type="STRING" id="1618337.UT28_C0001G0811"/>
<accession>A0A0G4B4Q3</accession>
<name>A0A0G4B4Q3_9BACT</name>
<organism evidence="2 3">
    <name type="scientific">Berkelbacteria bacterium GW2011_GWE1_39_12</name>
    <dbReference type="NCBI Taxonomy" id="1618337"/>
    <lineage>
        <taxon>Bacteria</taxon>
        <taxon>Candidatus Berkelbacteria</taxon>
    </lineage>
</organism>
<reference evidence="2 3" key="1">
    <citation type="journal article" date="2015" name="Nature">
        <title>rRNA introns, odd ribosomes, and small enigmatic genomes across a large radiation of phyla.</title>
        <authorList>
            <person name="Brown C.T."/>
            <person name="Hug L.A."/>
            <person name="Thomas B.C."/>
            <person name="Sharon I."/>
            <person name="Castelle C.J."/>
            <person name="Singh A."/>
            <person name="Wilkins M.J."/>
            <person name="Williams K.H."/>
            <person name="Banfield J.F."/>
        </authorList>
    </citation>
    <scope>NUCLEOTIDE SEQUENCE [LARGE SCALE GENOMIC DNA]</scope>
</reference>
<dbReference type="Pfam" id="PF01871">
    <property type="entry name" value="AMMECR1"/>
    <property type="match status" value="1"/>
</dbReference>
<evidence type="ECO:0000313" key="3">
    <source>
        <dbReference type="Proteomes" id="UP000035648"/>
    </source>
</evidence>